<dbReference type="Proteomes" id="UP000814033">
    <property type="component" value="Unassembled WGS sequence"/>
</dbReference>
<dbReference type="EMBL" id="MU276046">
    <property type="protein sequence ID" value="KAI0042826.1"/>
    <property type="molecule type" value="Genomic_DNA"/>
</dbReference>
<reference evidence="1" key="2">
    <citation type="journal article" date="2022" name="New Phytol.">
        <title>Evolutionary transition to the ectomycorrhizal habit in the genomes of a hyperdiverse lineage of mushroom-forming fungi.</title>
        <authorList>
            <person name="Looney B."/>
            <person name="Miyauchi S."/>
            <person name="Morin E."/>
            <person name="Drula E."/>
            <person name="Courty P.E."/>
            <person name="Kohler A."/>
            <person name="Kuo A."/>
            <person name="LaButti K."/>
            <person name="Pangilinan J."/>
            <person name="Lipzen A."/>
            <person name="Riley R."/>
            <person name="Andreopoulos W."/>
            <person name="He G."/>
            <person name="Johnson J."/>
            <person name="Nolan M."/>
            <person name="Tritt A."/>
            <person name="Barry K.W."/>
            <person name="Grigoriev I.V."/>
            <person name="Nagy L.G."/>
            <person name="Hibbett D."/>
            <person name="Henrissat B."/>
            <person name="Matheny P.B."/>
            <person name="Labbe J."/>
            <person name="Martin F.M."/>
        </authorList>
    </citation>
    <scope>NUCLEOTIDE SEQUENCE</scope>
    <source>
        <strain evidence="1">FP105234-sp</strain>
    </source>
</reference>
<protein>
    <submittedName>
        <fullName evidence="1">Uncharacterized protein</fullName>
    </submittedName>
</protein>
<reference evidence="1" key="1">
    <citation type="submission" date="2021-02" db="EMBL/GenBank/DDBJ databases">
        <authorList>
            <consortium name="DOE Joint Genome Institute"/>
            <person name="Ahrendt S."/>
            <person name="Looney B.P."/>
            <person name="Miyauchi S."/>
            <person name="Morin E."/>
            <person name="Drula E."/>
            <person name="Courty P.E."/>
            <person name="Chicoki N."/>
            <person name="Fauchery L."/>
            <person name="Kohler A."/>
            <person name="Kuo A."/>
            <person name="Labutti K."/>
            <person name="Pangilinan J."/>
            <person name="Lipzen A."/>
            <person name="Riley R."/>
            <person name="Andreopoulos W."/>
            <person name="He G."/>
            <person name="Johnson J."/>
            <person name="Barry K.W."/>
            <person name="Grigoriev I.V."/>
            <person name="Nagy L."/>
            <person name="Hibbett D."/>
            <person name="Henrissat B."/>
            <person name="Matheny P.B."/>
            <person name="Labbe J."/>
            <person name="Martin F."/>
        </authorList>
    </citation>
    <scope>NUCLEOTIDE SEQUENCE</scope>
    <source>
        <strain evidence="1">FP105234-sp</strain>
    </source>
</reference>
<organism evidence="1 2">
    <name type="scientific">Auriscalpium vulgare</name>
    <dbReference type="NCBI Taxonomy" id="40419"/>
    <lineage>
        <taxon>Eukaryota</taxon>
        <taxon>Fungi</taxon>
        <taxon>Dikarya</taxon>
        <taxon>Basidiomycota</taxon>
        <taxon>Agaricomycotina</taxon>
        <taxon>Agaricomycetes</taxon>
        <taxon>Russulales</taxon>
        <taxon>Auriscalpiaceae</taxon>
        <taxon>Auriscalpium</taxon>
    </lineage>
</organism>
<proteinExistence type="predicted"/>
<evidence type="ECO:0000313" key="1">
    <source>
        <dbReference type="EMBL" id="KAI0042826.1"/>
    </source>
</evidence>
<accession>A0ACB8RGT4</accession>
<keyword evidence="2" id="KW-1185">Reference proteome</keyword>
<gene>
    <name evidence="1" type="ORF">FA95DRAFT_1499565</name>
</gene>
<comment type="caution">
    <text evidence="1">The sequence shown here is derived from an EMBL/GenBank/DDBJ whole genome shotgun (WGS) entry which is preliminary data.</text>
</comment>
<name>A0ACB8RGT4_9AGAM</name>
<sequence>MSSAVHLAPDTSTTAIHADSRTRPRPRRNPDDGRPPSPRSRSLSALRPDSQDPATGRSRGGDRKGKGHRDRRPPAGEQAGRPRPHDSRPPPPHFGPQVPHHGDAGLIPSADGVKPPPPRPNRQRYASRPADTAYNSSDSAHAGDARAGPSNPPRHPKRTARFNGKLSETKASAPSPAVSHYPAQAYSAPVPKDDLTSTLIHELSTPPYLDCAICFNSIHPAQPSWSCSPLIPAARSPADSASNDKEPAQYCWTTFHLKCIKSWAAKSVKDVEEAWRARGEEKKGEWRCPGCQLKREVVPRAYWCFCGHSSDPKPTRLATPHSCGNACSRAKECGHPCPLSCHPGPCPPCMITTQTPCYCGKHTISAICSRMSLRKNGKAAPPNLSCGNGCRKMLSCSNHACQDVCHPGECTPCTVREVVRCWCGKEEKELACGEGEVKESVLLDGGVENRWSGRFACDNPCDRPFDCGVHKCSQSCHPPSRTPPVCPRSVSVVTHCACGKHALADPTSVPFFTPRTRLIRTACTDPIPTCTSLCLKPLDNCDHVCSVPCHTGPCPPCTIPLVRPCRCGSTTREVSCSASRTGAEETELLCDRQCGALRACGRHQCNRLCCPLAVLAGAGKGKKRRPAAGSNAHQDMVDEAGWHECELVCGKMLSCGNHRCERRDHKGPCPSCLQSSFEEMICHCGRTVLDPPIPCGTRIECSYPCSRAPPSCGHPKAPHACHEDPVSCPPCVFLTSKRCACGKKEVENVRCSQERVSCGTPCGKLLSCGGHRCERLCHGDACGPCTAVCGKPRKLCGPAQHPCTQPCHAPSVCPEFEPCLAVITITCQCGRIRQPVPCGRSTGNPAGREGAQQLKCTPDCAIAKRNARLAEALGINPDAQNDKHVIWSDELVAFARSDVKFLGLVEKTFADFATSDKKVQVLPHMPEARRKFVHDLAAVYRMDTQMVDQEPYRSVQLIRRIDTRIPSPLLSASLPSTPSNGLGKLADLRAPPSQWPRIQSQSPAPVAAGKGRGWTAVVARPAGTKTPPVAPAPVAAASWRSAGASSARTVATPASAAVSVATVSRRATPPVVPAPVREPAPAAGLAGTSVVVPDDWEDDV</sequence>
<evidence type="ECO:0000313" key="2">
    <source>
        <dbReference type="Proteomes" id="UP000814033"/>
    </source>
</evidence>